<dbReference type="RefSeq" id="WP_071364117.1">
    <property type="nucleotide sequence ID" value="NZ_MLYP01000002.1"/>
</dbReference>
<proteinExistence type="predicted"/>
<name>A0A1S2Q8N3_9ACTN</name>
<evidence type="ECO:0000313" key="2">
    <source>
        <dbReference type="Proteomes" id="UP000179935"/>
    </source>
</evidence>
<reference evidence="1 2" key="1">
    <citation type="submission" date="2016-10" db="EMBL/GenBank/DDBJ databases">
        <title>Genome sequence of Streptomyces sp. MUSC 93.</title>
        <authorList>
            <person name="Lee L.-H."/>
            <person name="Ser H.-L."/>
            <person name="Law J.W.-F."/>
        </authorList>
    </citation>
    <scope>NUCLEOTIDE SEQUENCE [LARGE SCALE GENOMIC DNA]</scope>
    <source>
        <strain evidence="1 2">MUSC 93</strain>
    </source>
</reference>
<dbReference type="Proteomes" id="UP000179935">
    <property type="component" value="Unassembled WGS sequence"/>
</dbReference>
<accession>A0A1S2Q8N3</accession>
<gene>
    <name evidence="1" type="ORF">BIV24_00810</name>
</gene>
<sequence>MTKVIEVAGALVSLFRFMQTLHQVADAEGTSTTAYNTSQLPDQLKSLEQGVRAFLLQAGAALDD</sequence>
<keyword evidence="2" id="KW-1185">Reference proteome</keyword>
<dbReference type="OrthoDB" id="4166923at2"/>
<comment type="caution">
    <text evidence="1">The sequence shown here is derived from an EMBL/GenBank/DDBJ whole genome shotgun (WGS) entry which is preliminary data.</text>
</comment>
<dbReference type="AlphaFoldDB" id="A0A1S2Q8N3"/>
<protein>
    <submittedName>
        <fullName evidence="1">Uncharacterized protein</fullName>
    </submittedName>
</protein>
<evidence type="ECO:0000313" key="1">
    <source>
        <dbReference type="EMBL" id="OIK01595.1"/>
    </source>
</evidence>
<dbReference type="EMBL" id="MLYP01000002">
    <property type="protein sequence ID" value="OIK01595.1"/>
    <property type="molecule type" value="Genomic_DNA"/>
</dbReference>
<organism evidence="1 2">
    <name type="scientific">Streptomyces colonosanans</name>
    <dbReference type="NCBI Taxonomy" id="1428652"/>
    <lineage>
        <taxon>Bacteria</taxon>
        <taxon>Bacillati</taxon>
        <taxon>Actinomycetota</taxon>
        <taxon>Actinomycetes</taxon>
        <taxon>Kitasatosporales</taxon>
        <taxon>Streptomycetaceae</taxon>
        <taxon>Streptomyces</taxon>
    </lineage>
</organism>